<name>A0ABP8EZI6_9MICO</name>
<gene>
    <name evidence="3" type="ORF">GCM10022262_35130</name>
</gene>
<dbReference type="EMBL" id="BAABBA010000022">
    <property type="protein sequence ID" value="GAA4289152.1"/>
    <property type="molecule type" value="Genomic_DNA"/>
</dbReference>
<proteinExistence type="predicted"/>
<sequence length="360" mass="40432">MAHVPGQDVDAVVPEGYRELLEELKQKVRTSRVLAVRAANTELLGLYWSIGRDILERQERAGWGAKIVERLAHDLRAAFPDQRGWSRRNLQYMRAFAAAWPDPAFVHQLGAQLPWRHVTVLLDRLDEPALRDWYAAEAVEHGWSRNVLEHQIMNRLHARIGAAPSNFRSHLPAPDSELAQQLTRDPYIFDHLDLTDRANERALEQALMDRLQGTLTAFGHGMAFVGRQVRLDVGDDVLVVDLLLFHVTQLRYVVVELKIGRFSPAYVGQLGTYVAVVDDRVRDHTIHAPTVGLLLCTGRDEQVVRYALASASAPLAVATYDTLTPEQRQDLPDLEQLTAALTDVLADTSRELAGDEPIDT</sequence>
<dbReference type="InterPro" id="IPR041527">
    <property type="entry name" value="YhcG_N"/>
</dbReference>
<evidence type="ECO:0000313" key="3">
    <source>
        <dbReference type="EMBL" id="GAA4289152.1"/>
    </source>
</evidence>
<evidence type="ECO:0000313" key="4">
    <source>
        <dbReference type="Proteomes" id="UP001499841"/>
    </source>
</evidence>
<protein>
    <recommendedName>
        <fullName evidence="5">DUF1016 family protein</fullName>
    </recommendedName>
</protein>
<accession>A0ABP8EZI6</accession>
<feature type="domain" description="YhcG N-terminal" evidence="2">
    <location>
        <begin position="23"/>
        <end position="159"/>
    </location>
</feature>
<evidence type="ECO:0000259" key="2">
    <source>
        <dbReference type="Pfam" id="PF17761"/>
    </source>
</evidence>
<organism evidence="3 4">
    <name type="scientific">Georgenia daeguensis</name>
    <dbReference type="NCBI Taxonomy" id="908355"/>
    <lineage>
        <taxon>Bacteria</taxon>
        <taxon>Bacillati</taxon>
        <taxon>Actinomycetota</taxon>
        <taxon>Actinomycetes</taxon>
        <taxon>Micrococcales</taxon>
        <taxon>Bogoriellaceae</taxon>
        <taxon>Georgenia</taxon>
    </lineage>
</organism>
<comment type="caution">
    <text evidence="3">The sequence shown here is derived from an EMBL/GenBank/DDBJ whole genome shotgun (WGS) entry which is preliminary data.</text>
</comment>
<dbReference type="InterPro" id="IPR009362">
    <property type="entry name" value="YhcG_C"/>
</dbReference>
<dbReference type="Pfam" id="PF17761">
    <property type="entry name" value="DUF1016_N"/>
    <property type="match status" value="1"/>
</dbReference>
<dbReference type="Gene3D" id="3.40.1350.10">
    <property type="match status" value="1"/>
</dbReference>
<reference evidence="4" key="1">
    <citation type="journal article" date="2019" name="Int. J. Syst. Evol. Microbiol.">
        <title>The Global Catalogue of Microorganisms (GCM) 10K type strain sequencing project: providing services to taxonomists for standard genome sequencing and annotation.</title>
        <authorList>
            <consortium name="The Broad Institute Genomics Platform"/>
            <consortium name="The Broad Institute Genome Sequencing Center for Infectious Disease"/>
            <person name="Wu L."/>
            <person name="Ma J."/>
        </authorList>
    </citation>
    <scope>NUCLEOTIDE SEQUENCE [LARGE SCALE GENOMIC DNA]</scope>
    <source>
        <strain evidence="4">JCM 17459</strain>
    </source>
</reference>
<evidence type="ECO:0000259" key="1">
    <source>
        <dbReference type="Pfam" id="PF06250"/>
    </source>
</evidence>
<feature type="domain" description="YhcG PDDEXK nuclease" evidence="1">
    <location>
        <begin position="181"/>
        <end position="329"/>
    </location>
</feature>
<evidence type="ECO:0008006" key="5">
    <source>
        <dbReference type="Google" id="ProtNLM"/>
    </source>
</evidence>
<dbReference type="InterPro" id="IPR053148">
    <property type="entry name" value="PD-DEXK-like_domain"/>
</dbReference>
<dbReference type="Proteomes" id="UP001499841">
    <property type="component" value="Unassembled WGS sequence"/>
</dbReference>
<dbReference type="InterPro" id="IPR011856">
    <property type="entry name" value="tRNA_endonuc-like_dom_sf"/>
</dbReference>
<keyword evidence="4" id="KW-1185">Reference proteome</keyword>
<dbReference type="Pfam" id="PF06250">
    <property type="entry name" value="YhcG_C"/>
    <property type="match status" value="1"/>
</dbReference>
<dbReference type="PANTHER" id="PTHR30547:SF0">
    <property type="entry name" value="BLR8175 PROTEIN"/>
    <property type="match status" value="1"/>
</dbReference>
<dbReference type="PANTHER" id="PTHR30547">
    <property type="entry name" value="UNCHARACTERIZED PROTEIN YHCG-RELATED"/>
    <property type="match status" value="1"/>
</dbReference>